<dbReference type="PANTHER" id="PTHR10353:SF236">
    <property type="entry name" value="BETA-GLUCOSIDASE 18"/>
    <property type="match status" value="1"/>
</dbReference>
<comment type="similarity">
    <text evidence="1 4">Belongs to the glycosyl hydrolase 1 family.</text>
</comment>
<keyword evidence="2" id="KW-0732">Signal</keyword>
<dbReference type="AlphaFoldDB" id="A0A843WFC6"/>
<dbReference type="GO" id="GO:0005975">
    <property type="term" value="P:carbohydrate metabolic process"/>
    <property type="evidence" value="ECO:0007669"/>
    <property type="project" value="InterPro"/>
</dbReference>
<gene>
    <name evidence="5" type="ORF">Taro_034392</name>
</gene>
<dbReference type="InterPro" id="IPR001360">
    <property type="entry name" value="Glyco_hydro_1"/>
</dbReference>
<dbReference type="GO" id="GO:0033907">
    <property type="term" value="F:beta-D-fucosidase activity"/>
    <property type="evidence" value="ECO:0007669"/>
    <property type="project" value="UniProtKB-ARBA"/>
</dbReference>
<evidence type="ECO:0000256" key="2">
    <source>
        <dbReference type="ARBA" id="ARBA00022729"/>
    </source>
</evidence>
<organism evidence="5 6">
    <name type="scientific">Colocasia esculenta</name>
    <name type="common">Wild taro</name>
    <name type="synonym">Arum esculentum</name>
    <dbReference type="NCBI Taxonomy" id="4460"/>
    <lineage>
        <taxon>Eukaryota</taxon>
        <taxon>Viridiplantae</taxon>
        <taxon>Streptophyta</taxon>
        <taxon>Embryophyta</taxon>
        <taxon>Tracheophyta</taxon>
        <taxon>Spermatophyta</taxon>
        <taxon>Magnoliopsida</taxon>
        <taxon>Liliopsida</taxon>
        <taxon>Araceae</taxon>
        <taxon>Aroideae</taxon>
        <taxon>Colocasieae</taxon>
        <taxon>Colocasia</taxon>
    </lineage>
</organism>
<dbReference type="Gene3D" id="3.20.20.80">
    <property type="entry name" value="Glycosidases"/>
    <property type="match status" value="1"/>
</dbReference>
<proteinExistence type="inferred from homology"/>
<keyword evidence="6" id="KW-1185">Reference proteome</keyword>
<reference evidence="5" key="1">
    <citation type="submission" date="2017-07" db="EMBL/GenBank/DDBJ databases">
        <title>Taro Niue Genome Assembly and Annotation.</title>
        <authorList>
            <person name="Atibalentja N."/>
            <person name="Keating K."/>
            <person name="Fields C.J."/>
        </authorList>
    </citation>
    <scope>NUCLEOTIDE SEQUENCE</scope>
    <source>
        <strain evidence="5">Niue_2</strain>
        <tissue evidence="5">Leaf</tissue>
    </source>
</reference>
<evidence type="ECO:0000313" key="5">
    <source>
        <dbReference type="EMBL" id="MQM01630.1"/>
    </source>
</evidence>
<dbReference type="GO" id="GO:0004565">
    <property type="term" value="F:beta-galactosidase activity"/>
    <property type="evidence" value="ECO:0007669"/>
    <property type="project" value="UniProtKB-ARBA"/>
</dbReference>
<evidence type="ECO:0000313" key="6">
    <source>
        <dbReference type="Proteomes" id="UP000652761"/>
    </source>
</evidence>
<evidence type="ECO:0000256" key="3">
    <source>
        <dbReference type="ARBA" id="ARBA00022801"/>
    </source>
</evidence>
<dbReference type="SUPFAM" id="SSF51445">
    <property type="entry name" value="(Trans)glycosidases"/>
    <property type="match status" value="1"/>
</dbReference>
<evidence type="ECO:0000256" key="1">
    <source>
        <dbReference type="ARBA" id="ARBA00010838"/>
    </source>
</evidence>
<comment type="caution">
    <text evidence="5">The sequence shown here is derived from an EMBL/GenBank/DDBJ whole genome shotgun (WGS) entry which is preliminary data.</text>
</comment>
<protein>
    <submittedName>
        <fullName evidence="5">Uncharacterized protein</fullName>
    </submittedName>
</protein>
<dbReference type="PANTHER" id="PTHR10353">
    <property type="entry name" value="GLYCOSYL HYDROLASE"/>
    <property type="match status" value="1"/>
</dbReference>
<dbReference type="Proteomes" id="UP000652761">
    <property type="component" value="Unassembled WGS sequence"/>
</dbReference>
<dbReference type="InterPro" id="IPR017853">
    <property type="entry name" value="GH"/>
</dbReference>
<name>A0A843WFC6_COLES</name>
<dbReference type="EMBL" id="NMUH01002711">
    <property type="protein sequence ID" value="MQM01630.1"/>
    <property type="molecule type" value="Genomic_DNA"/>
</dbReference>
<dbReference type="GO" id="GO:0008422">
    <property type="term" value="F:beta-glucosidase activity"/>
    <property type="evidence" value="ECO:0007669"/>
    <property type="project" value="UniProtKB-ARBA"/>
</dbReference>
<evidence type="ECO:0000256" key="4">
    <source>
        <dbReference type="RuleBase" id="RU003690"/>
    </source>
</evidence>
<dbReference type="Pfam" id="PF00232">
    <property type="entry name" value="Glyco_hydro_1"/>
    <property type="match status" value="1"/>
</dbReference>
<sequence length="560" mass="63451">MATARWEPGPSRVDLQQDAHLHATSLHIGPDVASPPCRAGAAFHVTALLELPFLKSLSLFSCFVDNTAAPPVTLSADLFTASSALEQLIEGAYLEGNKSLSNWDVFSHLPGKIQDGSNGDVADDHYQRYTEDVELMSSLGFNSYRFSISWSRVLPRGRFGEINHVGVKFYNKLIDALLLKGIQPFVTLHHYDIPQELQDRYGAWLSPQIQQDFGYFAEVCFKAFGDRVKYWTTFNEPNVIAKYGYFYGSYPPNRCTPPFGDCPSGDSELEPYIAAHNVILSHATAVDIYKKKYQVKQDGLIGIVVATSWFEPFEDTPADHLAVERALAFETPWFLDPMVYGTYPPEMSQILGSRLPAFSPEDQKKLKNKLDFIGINHYTTLYVKDCMFNHLCEPSTSEGDALGFRTGERNGVPIGMPTPMQNFFVVPRGMESCIMYTMKRYNNTPMFMTENGYAQRGDGDLLKEELLNDKARIEYIQSYLSSLASAMRQGADVRGYFVWSLLDNFEWLNGYAMRFGLYHVDFETQQRTPKLSANWYRHFLLGGNQAHVFQKLGAQWRPTH</sequence>
<dbReference type="OrthoDB" id="65569at2759"/>
<accession>A0A843WFC6</accession>
<dbReference type="PRINTS" id="PR00131">
    <property type="entry name" value="GLHYDRLASE1"/>
</dbReference>
<dbReference type="FunFam" id="3.20.20.80:FF:000020">
    <property type="entry name" value="Beta-glucosidase 12"/>
    <property type="match status" value="1"/>
</dbReference>
<keyword evidence="3" id="KW-0378">Hydrolase</keyword>